<dbReference type="GO" id="GO:0005524">
    <property type="term" value="F:ATP binding"/>
    <property type="evidence" value="ECO:0007669"/>
    <property type="project" value="UniProtKB-UniRule"/>
</dbReference>
<dbReference type="GO" id="GO:0071555">
    <property type="term" value="P:cell wall organization"/>
    <property type="evidence" value="ECO:0007669"/>
    <property type="project" value="UniProtKB-KW"/>
</dbReference>
<dbReference type="InterPro" id="IPR004101">
    <property type="entry name" value="Mur_ligase_C"/>
</dbReference>
<evidence type="ECO:0000256" key="6">
    <source>
        <dbReference type="ARBA" id="ARBA00022840"/>
    </source>
</evidence>
<comment type="pathway">
    <text evidence="2 7 8">Cell wall biogenesis; peptidoglycan biosynthesis.</text>
</comment>
<comment type="similarity">
    <text evidence="7">Belongs to the MurCDEF family.</text>
</comment>
<dbReference type="SUPFAM" id="SSF53244">
    <property type="entry name" value="MurD-like peptide ligases, peptide-binding domain"/>
    <property type="match status" value="1"/>
</dbReference>
<dbReference type="InterPro" id="IPR036565">
    <property type="entry name" value="Mur-like_cat_sf"/>
</dbReference>
<feature type="binding site" evidence="7">
    <location>
        <begin position="149"/>
        <end position="155"/>
    </location>
    <ligand>
        <name>ATP</name>
        <dbReference type="ChEBI" id="CHEBI:30616"/>
    </ligand>
</feature>
<feature type="domain" description="Mur ligase central" evidence="10">
    <location>
        <begin position="147"/>
        <end position="323"/>
    </location>
</feature>
<dbReference type="GO" id="GO:0008360">
    <property type="term" value="P:regulation of cell shape"/>
    <property type="evidence" value="ECO:0007669"/>
    <property type="project" value="UniProtKB-KW"/>
</dbReference>
<keyword evidence="7 8" id="KW-0133">Cell shape</keyword>
<dbReference type="SUPFAM" id="SSF53623">
    <property type="entry name" value="MurD-like peptide ligases, catalytic domain"/>
    <property type="match status" value="1"/>
</dbReference>
<evidence type="ECO:0000256" key="5">
    <source>
        <dbReference type="ARBA" id="ARBA00022741"/>
    </source>
</evidence>
<keyword evidence="4 7" id="KW-0436">Ligase</keyword>
<gene>
    <name evidence="7 11" type="primary">murD</name>
    <name evidence="11" type="ORF">ENR23_02035</name>
</gene>
<keyword evidence="6 7" id="KW-0067">ATP-binding</keyword>
<dbReference type="EC" id="6.3.2.9" evidence="7 8"/>
<keyword evidence="7 8" id="KW-0573">Peptidoglycan synthesis</keyword>
<dbReference type="Gene3D" id="3.40.50.720">
    <property type="entry name" value="NAD(P)-binding Rossmann-like Domain"/>
    <property type="match status" value="1"/>
</dbReference>
<comment type="subcellular location">
    <subcellularLocation>
        <location evidence="1 7 8">Cytoplasm</location>
    </subcellularLocation>
</comment>
<accession>A0A832MKT7</accession>
<evidence type="ECO:0000256" key="4">
    <source>
        <dbReference type="ARBA" id="ARBA00022598"/>
    </source>
</evidence>
<comment type="catalytic activity">
    <reaction evidence="7 8">
        <text>UDP-N-acetyl-alpha-D-muramoyl-L-alanine + D-glutamate + ATP = UDP-N-acetyl-alpha-D-muramoyl-L-alanyl-D-glutamate + ADP + phosphate + H(+)</text>
        <dbReference type="Rhea" id="RHEA:16429"/>
        <dbReference type="ChEBI" id="CHEBI:15378"/>
        <dbReference type="ChEBI" id="CHEBI:29986"/>
        <dbReference type="ChEBI" id="CHEBI:30616"/>
        <dbReference type="ChEBI" id="CHEBI:43474"/>
        <dbReference type="ChEBI" id="CHEBI:83898"/>
        <dbReference type="ChEBI" id="CHEBI:83900"/>
        <dbReference type="ChEBI" id="CHEBI:456216"/>
        <dbReference type="EC" id="6.3.2.9"/>
    </reaction>
</comment>
<organism evidence="11">
    <name type="scientific">Eiseniibacteriota bacterium</name>
    <dbReference type="NCBI Taxonomy" id="2212470"/>
    <lineage>
        <taxon>Bacteria</taxon>
        <taxon>Candidatus Eiseniibacteriota</taxon>
    </lineage>
</organism>
<evidence type="ECO:0000256" key="2">
    <source>
        <dbReference type="ARBA" id="ARBA00004752"/>
    </source>
</evidence>
<proteinExistence type="inferred from homology"/>
<keyword evidence="3 7" id="KW-0963">Cytoplasm</keyword>
<dbReference type="HAMAP" id="MF_00639">
    <property type="entry name" value="MurD"/>
    <property type="match status" value="1"/>
</dbReference>
<keyword evidence="7 8" id="KW-0961">Cell wall biogenesis/degradation</keyword>
<dbReference type="InterPro" id="IPR005762">
    <property type="entry name" value="MurD"/>
</dbReference>
<dbReference type="PANTHER" id="PTHR43692:SF1">
    <property type="entry name" value="UDP-N-ACETYLMURAMOYLALANINE--D-GLUTAMATE LIGASE"/>
    <property type="match status" value="1"/>
</dbReference>
<dbReference type="AlphaFoldDB" id="A0A832MKT7"/>
<evidence type="ECO:0000259" key="9">
    <source>
        <dbReference type="Pfam" id="PF02875"/>
    </source>
</evidence>
<dbReference type="EMBL" id="DSQF01000003">
    <property type="protein sequence ID" value="HGZ42201.1"/>
    <property type="molecule type" value="Genomic_DNA"/>
</dbReference>
<name>A0A832MKT7_UNCEI</name>
<keyword evidence="5 7" id="KW-0547">Nucleotide-binding</keyword>
<evidence type="ECO:0000256" key="7">
    <source>
        <dbReference type="HAMAP-Rule" id="MF_00639"/>
    </source>
</evidence>
<evidence type="ECO:0000313" key="11">
    <source>
        <dbReference type="EMBL" id="HGZ42201.1"/>
    </source>
</evidence>
<comment type="function">
    <text evidence="7 8">Cell wall formation. Catalyzes the addition of glutamate to the nucleotide precursor UDP-N-acetylmuramoyl-L-alanine (UMA).</text>
</comment>
<dbReference type="GO" id="GO:0005737">
    <property type="term" value="C:cytoplasm"/>
    <property type="evidence" value="ECO:0007669"/>
    <property type="project" value="UniProtKB-SubCell"/>
</dbReference>
<dbReference type="Pfam" id="PF08245">
    <property type="entry name" value="Mur_ligase_M"/>
    <property type="match status" value="1"/>
</dbReference>
<keyword evidence="7 8" id="KW-0131">Cell cycle</keyword>
<evidence type="ECO:0000256" key="3">
    <source>
        <dbReference type="ARBA" id="ARBA00022490"/>
    </source>
</evidence>
<dbReference type="PANTHER" id="PTHR43692">
    <property type="entry name" value="UDP-N-ACETYLMURAMOYLALANINE--D-GLUTAMATE LIGASE"/>
    <property type="match status" value="1"/>
</dbReference>
<dbReference type="UniPathway" id="UPA00219"/>
<dbReference type="InterPro" id="IPR013221">
    <property type="entry name" value="Mur_ligase_cen"/>
</dbReference>
<dbReference type="InterPro" id="IPR036615">
    <property type="entry name" value="Mur_ligase_C_dom_sf"/>
</dbReference>
<keyword evidence="7 8" id="KW-0132">Cell division</keyword>
<sequence>MGRVPRRAALLHRRRAARPPVALDPQAPVTIDARHPLPGQRALIAGAARSGLAAAALLRRHGADVVVCDAAPAERLAAAAARLAALGARAAFGRDDAGLIEGRDFVVWSPGLPADHPLAAAARARGLPLLGELELGYLAAHAPFVCITGTNGKSTTTDLTGALLRAAGRRVEVCGNIGRALCEVAEEVDPSGLLVTEVSSFQLETVERFRPFIAAWLNLTPDHLDRHGSLAAYAAAKRRLFERQTESDYAVWNADDPGVLAHRAGAATPLLFSRRGPVAEGAGVEDGHIVLAWRGGRERLMPASELRLRGPHNLENALAALAATLPLEIAPDTLRAVLRGYAGLHHRLEPAGSVGGVAFVNDSKATNTDALAVALRSFDAPVVLIAGGRDKGQDFTPLRPLVAERARWVVLIGEGAEAIGRAWAGVPQERAPDLATAVARAHDAARRLGADTVLLSPGCASFDMFRDYEDRGDRFKAEVARLAAVEAPR</sequence>
<evidence type="ECO:0000256" key="1">
    <source>
        <dbReference type="ARBA" id="ARBA00004496"/>
    </source>
</evidence>
<dbReference type="GO" id="GO:0009252">
    <property type="term" value="P:peptidoglycan biosynthetic process"/>
    <property type="evidence" value="ECO:0007669"/>
    <property type="project" value="UniProtKB-UniRule"/>
</dbReference>
<feature type="domain" description="Mur ligase C-terminal" evidence="9">
    <location>
        <begin position="346"/>
        <end position="457"/>
    </location>
</feature>
<evidence type="ECO:0000259" key="10">
    <source>
        <dbReference type="Pfam" id="PF08245"/>
    </source>
</evidence>
<dbReference type="Pfam" id="PF02875">
    <property type="entry name" value="Mur_ligase_C"/>
    <property type="match status" value="1"/>
</dbReference>
<comment type="caution">
    <text evidence="11">The sequence shown here is derived from an EMBL/GenBank/DDBJ whole genome shotgun (WGS) entry which is preliminary data.</text>
</comment>
<dbReference type="Gene3D" id="3.40.1190.10">
    <property type="entry name" value="Mur-like, catalytic domain"/>
    <property type="match status" value="1"/>
</dbReference>
<dbReference type="GO" id="GO:0051301">
    <property type="term" value="P:cell division"/>
    <property type="evidence" value="ECO:0007669"/>
    <property type="project" value="UniProtKB-KW"/>
</dbReference>
<dbReference type="Gene3D" id="3.90.190.20">
    <property type="entry name" value="Mur ligase, C-terminal domain"/>
    <property type="match status" value="1"/>
</dbReference>
<dbReference type="GO" id="GO:0008764">
    <property type="term" value="F:UDP-N-acetylmuramoylalanine-D-glutamate ligase activity"/>
    <property type="evidence" value="ECO:0007669"/>
    <property type="project" value="UniProtKB-UniRule"/>
</dbReference>
<evidence type="ECO:0000256" key="8">
    <source>
        <dbReference type="RuleBase" id="RU003664"/>
    </source>
</evidence>
<protein>
    <recommendedName>
        <fullName evidence="7 8">UDP-N-acetylmuramoylalanine--D-glutamate ligase</fullName>
        <ecNumber evidence="7 8">6.3.2.9</ecNumber>
    </recommendedName>
    <alternativeName>
        <fullName evidence="7">D-glutamic acid-adding enzyme</fullName>
    </alternativeName>
    <alternativeName>
        <fullName evidence="7">UDP-N-acetylmuramoyl-L-alanyl-D-glutamate synthetase</fullName>
    </alternativeName>
</protein>
<dbReference type="NCBIfam" id="TIGR01087">
    <property type="entry name" value="murD"/>
    <property type="match status" value="1"/>
</dbReference>
<reference evidence="11" key="1">
    <citation type="journal article" date="2020" name="mSystems">
        <title>Genome- and Community-Level Interaction Insights into Carbon Utilization and Element Cycling Functions of Hydrothermarchaeota in Hydrothermal Sediment.</title>
        <authorList>
            <person name="Zhou Z."/>
            <person name="Liu Y."/>
            <person name="Xu W."/>
            <person name="Pan J."/>
            <person name="Luo Z.H."/>
            <person name="Li M."/>
        </authorList>
    </citation>
    <scope>NUCLEOTIDE SEQUENCE [LARGE SCALE GENOMIC DNA]</scope>
    <source>
        <strain evidence="11">SpSt-381</strain>
    </source>
</reference>
<dbReference type="SUPFAM" id="SSF51984">
    <property type="entry name" value="MurCD N-terminal domain"/>
    <property type="match status" value="1"/>
</dbReference>